<dbReference type="PANTHER" id="PTHR31988">
    <property type="entry name" value="ESTERASE, PUTATIVE (DUF303)-RELATED"/>
    <property type="match status" value="1"/>
</dbReference>
<name>A0A6G1F2J2_9ORYZ</name>
<evidence type="ECO:0000313" key="5">
    <source>
        <dbReference type="Proteomes" id="UP000479710"/>
    </source>
</evidence>
<evidence type="ECO:0000259" key="3">
    <source>
        <dbReference type="Pfam" id="PF03629"/>
    </source>
</evidence>
<protein>
    <recommendedName>
        <fullName evidence="3">Sialate O-acetylesterase domain-containing protein</fullName>
    </recommendedName>
</protein>
<feature type="compositionally biased region" description="Low complexity" evidence="2">
    <location>
        <begin position="22"/>
        <end position="31"/>
    </location>
</feature>
<comment type="caution">
    <text evidence="4">The sequence shown here is derived from an EMBL/GenBank/DDBJ whole genome shotgun (WGS) entry which is preliminary data.</text>
</comment>
<feature type="region of interest" description="Disordered" evidence="2">
    <location>
        <begin position="1"/>
        <end position="62"/>
    </location>
</feature>
<dbReference type="Pfam" id="PF03629">
    <property type="entry name" value="SASA"/>
    <property type="match status" value="1"/>
</dbReference>
<dbReference type="Proteomes" id="UP000479710">
    <property type="component" value="Unassembled WGS sequence"/>
</dbReference>
<gene>
    <name evidence="4" type="ORF">E2562_002485</name>
</gene>
<keyword evidence="5" id="KW-1185">Reference proteome</keyword>
<reference evidence="4 5" key="1">
    <citation type="submission" date="2019-11" db="EMBL/GenBank/DDBJ databases">
        <title>Whole genome sequence of Oryza granulata.</title>
        <authorList>
            <person name="Li W."/>
        </authorList>
    </citation>
    <scope>NUCLEOTIDE SEQUENCE [LARGE SCALE GENOMIC DNA]</scope>
    <source>
        <strain evidence="5">cv. Menghai</strain>
        <tissue evidence="4">Leaf</tissue>
    </source>
</reference>
<dbReference type="AlphaFoldDB" id="A0A6G1F2J2"/>
<proteinExistence type="predicted"/>
<sequence length="213" mass="23000">MNAAWRTGDRTTCAARLHPPRDATSATASARRPPPLLRRATVASNQRHLGRRGATIGRAPSPHILRSSDLSWEEAREPLHASIASTSTTSTASFGPGMPFASPSAPRAPSTIIGLVPRAQGGEQSLRADGDARQCRHGHGWRQDGRAAVVLGEADTIRREDAEVYARRMEAMVRDVRRDLALPELLVIQMGIAMGQGKFIWSSTVSDAIPSRL</sequence>
<feature type="domain" description="Sialate O-acetylesterase" evidence="3">
    <location>
        <begin position="60"/>
        <end position="203"/>
    </location>
</feature>
<dbReference type="EMBL" id="SPHZ02000001">
    <property type="protein sequence ID" value="KAF0931126.1"/>
    <property type="molecule type" value="Genomic_DNA"/>
</dbReference>
<evidence type="ECO:0000256" key="2">
    <source>
        <dbReference type="SAM" id="MobiDB-lite"/>
    </source>
</evidence>
<keyword evidence="1" id="KW-0378">Hydrolase</keyword>
<dbReference type="InterPro" id="IPR036514">
    <property type="entry name" value="SGNH_hydro_sf"/>
</dbReference>
<organism evidence="4 5">
    <name type="scientific">Oryza meyeriana var. granulata</name>
    <dbReference type="NCBI Taxonomy" id="110450"/>
    <lineage>
        <taxon>Eukaryota</taxon>
        <taxon>Viridiplantae</taxon>
        <taxon>Streptophyta</taxon>
        <taxon>Embryophyta</taxon>
        <taxon>Tracheophyta</taxon>
        <taxon>Spermatophyta</taxon>
        <taxon>Magnoliopsida</taxon>
        <taxon>Liliopsida</taxon>
        <taxon>Poales</taxon>
        <taxon>Poaceae</taxon>
        <taxon>BOP clade</taxon>
        <taxon>Oryzoideae</taxon>
        <taxon>Oryzeae</taxon>
        <taxon>Oryzinae</taxon>
        <taxon>Oryza</taxon>
        <taxon>Oryza meyeriana</taxon>
    </lineage>
</organism>
<dbReference type="SUPFAM" id="SSF52266">
    <property type="entry name" value="SGNH hydrolase"/>
    <property type="match status" value="1"/>
</dbReference>
<dbReference type="OrthoDB" id="42638at2759"/>
<accession>A0A6G1F2J2</accession>
<dbReference type="GO" id="GO:0016787">
    <property type="term" value="F:hydrolase activity"/>
    <property type="evidence" value="ECO:0007669"/>
    <property type="project" value="UniProtKB-KW"/>
</dbReference>
<dbReference type="InterPro" id="IPR052940">
    <property type="entry name" value="Carb_Esterase_6"/>
</dbReference>
<dbReference type="InterPro" id="IPR005181">
    <property type="entry name" value="SASA"/>
</dbReference>
<dbReference type="PANTHER" id="PTHR31988:SF15">
    <property type="entry name" value="ESTERASE, PUTATIVE (DUF303)-RELATED"/>
    <property type="match status" value="1"/>
</dbReference>
<evidence type="ECO:0000313" key="4">
    <source>
        <dbReference type="EMBL" id="KAF0931126.1"/>
    </source>
</evidence>
<evidence type="ECO:0000256" key="1">
    <source>
        <dbReference type="ARBA" id="ARBA00022801"/>
    </source>
</evidence>
<dbReference type="Gene3D" id="3.40.50.1110">
    <property type="entry name" value="SGNH hydrolase"/>
    <property type="match status" value="1"/>
</dbReference>